<dbReference type="Gene3D" id="3.30.240.20">
    <property type="entry name" value="bsu07140 like domains"/>
    <property type="match status" value="2"/>
</dbReference>
<feature type="transmembrane region" description="Helical" evidence="7">
    <location>
        <begin position="60"/>
        <end position="80"/>
    </location>
</feature>
<evidence type="ECO:0000256" key="3">
    <source>
        <dbReference type="ARBA" id="ARBA00022475"/>
    </source>
</evidence>
<keyword evidence="5 7" id="KW-1133">Transmembrane helix</keyword>
<keyword evidence="6 7" id="KW-0472">Membrane</keyword>
<reference evidence="10 11" key="1">
    <citation type="submission" date="2016-10" db="EMBL/GenBank/DDBJ databases">
        <authorList>
            <person name="de Groot N.N."/>
        </authorList>
    </citation>
    <scope>NUCLEOTIDE SEQUENCE [LARGE SCALE GENOMIC DNA]</scope>
    <source>
        <strain evidence="10 11">CGMCC 1.6134</strain>
    </source>
</reference>
<accession>A0A1I4M7R5</accession>
<evidence type="ECO:0000256" key="4">
    <source>
        <dbReference type="ARBA" id="ARBA00022692"/>
    </source>
</evidence>
<evidence type="ECO:0000313" key="10">
    <source>
        <dbReference type="EMBL" id="SFL99176.1"/>
    </source>
</evidence>
<dbReference type="Pfam" id="PF20730">
    <property type="entry name" value="YetF_N"/>
    <property type="match status" value="1"/>
</dbReference>
<proteinExistence type="inferred from homology"/>
<evidence type="ECO:0000256" key="5">
    <source>
        <dbReference type="ARBA" id="ARBA00022989"/>
    </source>
</evidence>
<dbReference type="Pfam" id="PF04239">
    <property type="entry name" value="DUF421"/>
    <property type="match status" value="1"/>
</dbReference>
<dbReference type="OrthoDB" id="1076133at2"/>
<keyword evidence="11" id="KW-1185">Reference proteome</keyword>
<evidence type="ECO:0000256" key="1">
    <source>
        <dbReference type="ARBA" id="ARBA00004651"/>
    </source>
</evidence>
<dbReference type="AlphaFoldDB" id="A0A1I4M7R5"/>
<dbReference type="PANTHER" id="PTHR34582:SF5">
    <property type="entry name" value="UPF0702 TRANSMEMBRANE PROTEIN YETF"/>
    <property type="match status" value="1"/>
</dbReference>
<evidence type="ECO:0000259" key="9">
    <source>
        <dbReference type="Pfam" id="PF20730"/>
    </source>
</evidence>
<feature type="domain" description="YetF C-terminal" evidence="8">
    <location>
        <begin position="83"/>
        <end position="217"/>
    </location>
</feature>
<evidence type="ECO:0000256" key="7">
    <source>
        <dbReference type="SAM" id="Phobius"/>
    </source>
</evidence>
<feature type="domain" description="YetF-like N-terminal transmembrane" evidence="9">
    <location>
        <begin position="6"/>
        <end position="79"/>
    </location>
</feature>
<comment type="subcellular location">
    <subcellularLocation>
        <location evidence="1">Cell membrane</location>
        <topology evidence="1">Multi-pass membrane protein</topology>
    </subcellularLocation>
</comment>
<organism evidence="10 11">
    <name type="scientific">Salibacterium qingdaonense</name>
    <dbReference type="NCBI Taxonomy" id="266892"/>
    <lineage>
        <taxon>Bacteria</taxon>
        <taxon>Bacillati</taxon>
        <taxon>Bacillota</taxon>
        <taxon>Bacilli</taxon>
        <taxon>Bacillales</taxon>
        <taxon>Bacillaceae</taxon>
    </lineage>
</organism>
<evidence type="ECO:0000313" key="11">
    <source>
        <dbReference type="Proteomes" id="UP000199668"/>
    </source>
</evidence>
<dbReference type="STRING" id="266892.SAMN04488054_11089"/>
<dbReference type="InterPro" id="IPR007353">
    <property type="entry name" value="DUF421"/>
</dbReference>
<feature type="transmembrane region" description="Helical" evidence="7">
    <location>
        <begin position="6"/>
        <end position="27"/>
    </location>
</feature>
<evidence type="ECO:0000256" key="2">
    <source>
        <dbReference type="ARBA" id="ARBA00006448"/>
    </source>
</evidence>
<dbReference type="RefSeq" id="WP_090926847.1">
    <property type="nucleotide sequence ID" value="NZ_FOTY01000010.1"/>
</dbReference>
<evidence type="ECO:0000259" key="8">
    <source>
        <dbReference type="Pfam" id="PF04239"/>
    </source>
</evidence>
<dbReference type="PANTHER" id="PTHR34582">
    <property type="entry name" value="UPF0702 TRANSMEMBRANE PROTEIN YCAP"/>
    <property type="match status" value="1"/>
</dbReference>
<dbReference type="EMBL" id="FOTY01000010">
    <property type="protein sequence ID" value="SFL99176.1"/>
    <property type="molecule type" value="Genomic_DNA"/>
</dbReference>
<evidence type="ECO:0000256" key="6">
    <source>
        <dbReference type="ARBA" id="ARBA00023136"/>
    </source>
</evidence>
<protein>
    <submittedName>
        <fullName evidence="10">Uncharacterized membrane protein YcaP, DUF421 family</fullName>
    </submittedName>
</protein>
<keyword evidence="3" id="KW-1003">Cell membrane</keyword>
<comment type="similarity">
    <text evidence="2">Belongs to the UPF0702 family.</text>
</comment>
<dbReference type="Proteomes" id="UP000199668">
    <property type="component" value="Unassembled WGS sequence"/>
</dbReference>
<dbReference type="InterPro" id="IPR023090">
    <property type="entry name" value="UPF0702_alpha/beta_dom_sf"/>
</dbReference>
<dbReference type="InterPro" id="IPR048454">
    <property type="entry name" value="YetF_N"/>
</dbReference>
<gene>
    <name evidence="10" type="ORF">SAMN04488054_11089</name>
</gene>
<keyword evidence="4 7" id="KW-0812">Transmembrane</keyword>
<sequence length="233" mass="26305">MGVHFLQLTVELTIGFIALLVITKVLGKTQINQLTPFDFISSIVMGELVGNAIYDDEIGLHYILYAVTLWAVLVGIVESITQKKKETRSMLEGKPAIVIREGQLDYDMLRKNRLDLNQLQHLLRDKDIFSMQDVHYAILEANGTVNVLKKPHAASALKTDLHADPGPPPRLPLAVILDGEWVEDNITESSISKRDILERLQMRNIPEINRVLYAEWSGEYPLYIVLYDEPGAT</sequence>
<name>A0A1I4M7R5_9BACI</name>
<dbReference type="GO" id="GO:0005886">
    <property type="term" value="C:plasma membrane"/>
    <property type="evidence" value="ECO:0007669"/>
    <property type="project" value="UniProtKB-SubCell"/>
</dbReference>